<sequence length="224" mass="23398">MHRFSPLPAGRGEGRGHLVVSAMSGGDAEARLRGYRRIGLIRSHPLTLGCRLDVLPDKGETRPSPRERGEGKSLPAERIELDHTEKEAFGTRMLVAGIGLRHGAMPDEIVALIHRALAESGHQPDWLGAIATAEDRANEPSIVEAAAVFGLVPVGMSPAEMIAVDARVPTRSGRIEASRGVGSVAEAAALAAAGEGGTLILPRIASPAVTCALALPAYFATQAE</sequence>
<dbReference type="InterPro" id="IPR036518">
    <property type="entry name" value="CobE/GbiG_C_sf"/>
</dbReference>
<reference evidence="3" key="1">
    <citation type="submission" date="2019-12" db="EMBL/GenBank/DDBJ databases">
        <authorList>
            <person name="Cremers G."/>
        </authorList>
    </citation>
    <scope>NUCLEOTIDE SEQUENCE</scope>
    <source>
        <strain evidence="3">Mbul1</strain>
    </source>
</reference>
<dbReference type="InterPro" id="IPR052553">
    <property type="entry name" value="CbiG_hydrolase"/>
</dbReference>
<dbReference type="EMBL" id="LR743504">
    <property type="protein sequence ID" value="CAA2102486.1"/>
    <property type="molecule type" value="Genomic_DNA"/>
</dbReference>
<protein>
    <submittedName>
        <fullName evidence="3">Cobalt-precorrin-5A hydrolase</fullName>
        <ecNumber evidence="3">3.7.1.12</ecNumber>
    </submittedName>
</protein>
<organism evidence="3">
    <name type="scientific">Methylobacterium bullatum</name>
    <dbReference type="NCBI Taxonomy" id="570505"/>
    <lineage>
        <taxon>Bacteria</taxon>
        <taxon>Pseudomonadati</taxon>
        <taxon>Pseudomonadota</taxon>
        <taxon>Alphaproteobacteria</taxon>
        <taxon>Hyphomicrobiales</taxon>
        <taxon>Methylobacteriaceae</taxon>
        <taxon>Methylobacterium</taxon>
    </lineage>
</organism>
<keyword evidence="3" id="KW-0378">Hydrolase</keyword>
<evidence type="ECO:0000259" key="2">
    <source>
        <dbReference type="Pfam" id="PF01890"/>
    </source>
</evidence>
<accession>A0A679J1S7</accession>
<name>A0A679J1S7_9HYPH</name>
<dbReference type="PANTHER" id="PTHR37477">
    <property type="entry name" value="COBALT-PRECORRIN-5A HYDROLASE"/>
    <property type="match status" value="1"/>
</dbReference>
<evidence type="ECO:0000256" key="1">
    <source>
        <dbReference type="SAM" id="MobiDB-lite"/>
    </source>
</evidence>
<proteinExistence type="predicted"/>
<dbReference type="EC" id="3.7.1.12" evidence="3"/>
<evidence type="ECO:0000313" key="3">
    <source>
        <dbReference type="EMBL" id="CAA2102486.1"/>
    </source>
</evidence>
<dbReference type="GO" id="GO:0009236">
    <property type="term" value="P:cobalamin biosynthetic process"/>
    <property type="evidence" value="ECO:0007669"/>
    <property type="project" value="InterPro"/>
</dbReference>
<dbReference type="AlphaFoldDB" id="A0A679J1S7"/>
<feature type="compositionally biased region" description="Basic and acidic residues" evidence="1">
    <location>
        <begin position="54"/>
        <end position="76"/>
    </location>
</feature>
<feature type="domain" description="CobE/GbiG C-terminal" evidence="2">
    <location>
        <begin position="94"/>
        <end position="214"/>
    </location>
</feature>
<feature type="region of interest" description="Disordered" evidence="1">
    <location>
        <begin position="53"/>
        <end position="76"/>
    </location>
</feature>
<dbReference type="Gene3D" id="3.30.420.180">
    <property type="entry name" value="CobE/GbiG C-terminal domain"/>
    <property type="match status" value="1"/>
</dbReference>
<dbReference type="InterPro" id="IPR002750">
    <property type="entry name" value="CobE/GbiG_C"/>
</dbReference>
<gene>
    <name evidence="3" type="primary">cbiG</name>
    <name evidence="3" type="ORF">MBUL_01709</name>
</gene>
<dbReference type="SUPFAM" id="SSF159664">
    <property type="entry name" value="CobE/GbiG C-terminal domain-like"/>
    <property type="match status" value="1"/>
</dbReference>
<dbReference type="GO" id="GO:0043779">
    <property type="term" value="F:cobalt-precorrin-5A acetaldehyde-lyase activity"/>
    <property type="evidence" value="ECO:0007669"/>
    <property type="project" value="UniProtKB-EC"/>
</dbReference>
<dbReference type="Pfam" id="PF01890">
    <property type="entry name" value="CbiG_C"/>
    <property type="match status" value="1"/>
</dbReference>
<dbReference type="PANTHER" id="PTHR37477:SF1">
    <property type="entry name" value="COBALT-PRECORRIN-5A HYDROLASE"/>
    <property type="match status" value="1"/>
</dbReference>